<evidence type="ECO:0000313" key="3">
    <source>
        <dbReference type="Proteomes" id="UP000321353"/>
    </source>
</evidence>
<feature type="domain" description="Fungal lipase-type" evidence="1">
    <location>
        <begin position="166"/>
        <end position="286"/>
    </location>
</feature>
<dbReference type="GO" id="GO:0006629">
    <property type="term" value="P:lipid metabolic process"/>
    <property type="evidence" value="ECO:0007669"/>
    <property type="project" value="InterPro"/>
</dbReference>
<reference evidence="2 3" key="1">
    <citation type="submission" date="2019-02" db="EMBL/GenBank/DDBJ databases">
        <title>Planctomycetal bacteria perform biofilm scaping via a novel small molecule.</title>
        <authorList>
            <person name="Jeske O."/>
            <person name="Boedeker C."/>
            <person name="Wiegand S."/>
            <person name="Breitling P."/>
            <person name="Kallscheuer N."/>
            <person name="Jogler M."/>
            <person name="Rohde M."/>
            <person name="Petersen J."/>
            <person name="Medema M.H."/>
            <person name="Surup F."/>
            <person name="Jogler C."/>
        </authorList>
    </citation>
    <scope>NUCLEOTIDE SEQUENCE [LARGE SCALE GENOMIC DNA]</scope>
    <source>
        <strain evidence="2 3">Mal15</strain>
    </source>
</reference>
<organism evidence="2 3">
    <name type="scientific">Stieleria maiorica</name>
    <dbReference type="NCBI Taxonomy" id="2795974"/>
    <lineage>
        <taxon>Bacteria</taxon>
        <taxon>Pseudomonadati</taxon>
        <taxon>Planctomycetota</taxon>
        <taxon>Planctomycetia</taxon>
        <taxon>Pirellulales</taxon>
        <taxon>Pirellulaceae</taxon>
        <taxon>Stieleria</taxon>
    </lineage>
</organism>
<dbReference type="Pfam" id="PF01764">
    <property type="entry name" value="Lipase_3"/>
    <property type="match status" value="1"/>
</dbReference>
<dbReference type="InterPro" id="IPR029058">
    <property type="entry name" value="AB_hydrolase_fold"/>
</dbReference>
<protein>
    <submittedName>
        <fullName evidence="2">Lipase (Class 3)</fullName>
    </submittedName>
</protein>
<dbReference type="KEGG" id="smam:Mal15_55380"/>
<evidence type="ECO:0000313" key="2">
    <source>
        <dbReference type="EMBL" id="QEG01462.1"/>
    </source>
</evidence>
<dbReference type="CDD" id="cd00519">
    <property type="entry name" value="Lipase_3"/>
    <property type="match status" value="1"/>
</dbReference>
<accession>A0A5B9MJL5</accession>
<proteinExistence type="predicted"/>
<evidence type="ECO:0000259" key="1">
    <source>
        <dbReference type="Pfam" id="PF01764"/>
    </source>
</evidence>
<dbReference type="InterPro" id="IPR002921">
    <property type="entry name" value="Fungal_lipase-type"/>
</dbReference>
<dbReference type="AlphaFoldDB" id="A0A5B9MJL5"/>
<dbReference type="Gene3D" id="3.40.50.1820">
    <property type="entry name" value="alpha/beta hydrolase"/>
    <property type="match status" value="1"/>
</dbReference>
<sequence length="392" mass="43801">MYVKCEHCKHQENADWLDRVPTHEKFFYQCSNGCPPSKTGFEIRMRSTLEVKIPYELPRVTSMRAIALAYKIYERANAKSFSWIELSKRTTKALEKDSGSAKIIQEYPVFGRSWRGLTDSSLVAMVVVFENPGQLPPYSIYVVFRGSVGGKNEGGAGWLSSAQKVNVDWRANFDNVQEEADYGGAGFLIHGGYKSSLGSYRDRVMSAIAKAERAFPGSNIVITGHSQGAGHAALFTHWFSYQVPHLVPNMFCIPFSPPRVGDYRFASDFNHRIVARQLILPFDGVPSLGAMFVVKGHDPVSFDMEQAYAWKGTNDGHEISMRKYADSGLVKGGLAAKRKEKKYGGGGLQTYFHPSCLKILPGAKIAKGIAQVLNHKPNWIRDQIRKEFKKTT</sequence>
<gene>
    <name evidence="2" type="ORF">Mal15_55380</name>
</gene>
<dbReference type="EMBL" id="CP036264">
    <property type="protein sequence ID" value="QEG01462.1"/>
    <property type="molecule type" value="Genomic_DNA"/>
</dbReference>
<dbReference type="PANTHER" id="PTHR45856:SF24">
    <property type="entry name" value="FUNGAL LIPASE-LIKE DOMAIN-CONTAINING PROTEIN"/>
    <property type="match status" value="1"/>
</dbReference>
<dbReference type="SUPFAM" id="SSF53474">
    <property type="entry name" value="alpha/beta-Hydrolases"/>
    <property type="match status" value="1"/>
</dbReference>
<dbReference type="PANTHER" id="PTHR45856">
    <property type="entry name" value="ALPHA/BETA-HYDROLASES SUPERFAMILY PROTEIN"/>
    <property type="match status" value="1"/>
</dbReference>
<dbReference type="Proteomes" id="UP000321353">
    <property type="component" value="Chromosome"/>
</dbReference>
<keyword evidence="3" id="KW-1185">Reference proteome</keyword>
<name>A0A5B9MJL5_9BACT</name>
<dbReference type="InterPro" id="IPR051218">
    <property type="entry name" value="Sec_MonoDiacylglyc_Lipase"/>
</dbReference>